<name>A0A495A280_9BACI</name>
<organism evidence="2 3">
    <name type="scientific">Oceanobacillus halophilus</name>
    <dbReference type="NCBI Taxonomy" id="930130"/>
    <lineage>
        <taxon>Bacteria</taxon>
        <taxon>Bacillati</taxon>
        <taxon>Bacillota</taxon>
        <taxon>Bacilli</taxon>
        <taxon>Bacillales</taxon>
        <taxon>Bacillaceae</taxon>
        <taxon>Oceanobacillus</taxon>
    </lineage>
</organism>
<dbReference type="RefSeq" id="WP_121204354.1">
    <property type="nucleotide sequence ID" value="NZ_RBZP01000007.1"/>
</dbReference>
<comment type="caution">
    <text evidence="2">The sequence shown here is derived from an EMBL/GenBank/DDBJ whole genome shotgun (WGS) entry which is preliminary data.</text>
</comment>
<reference evidence="2 3" key="1">
    <citation type="journal article" date="2016" name="Int. J. Syst. Evol. Microbiol.">
        <title>Oceanobacillus halophilus sp. nov., a novel moderately halophilic bacterium from a hypersaline lake.</title>
        <authorList>
            <person name="Amoozegar M.A."/>
            <person name="Bagheri M."/>
            <person name="Makhdoumi A."/>
            <person name="Nikou M.M."/>
            <person name="Fazeli S.A.S."/>
            <person name="Schumann P."/>
            <person name="Sproer C."/>
            <person name="Sanchez-Porro C."/>
            <person name="Ventosa A."/>
        </authorList>
    </citation>
    <scope>NUCLEOTIDE SEQUENCE [LARGE SCALE GENOMIC DNA]</scope>
    <source>
        <strain evidence="2 3">DSM 23996</strain>
    </source>
</reference>
<dbReference type="PANTHER" id="PTHR41247">
    <property type="entry name" value="HTH-TYPE TRANSCRIPTIONAL REPRESSOR YCNK"/>
    <property type="match status" value="1"/>
</dbReference>
<protein>
    <recommendedName>
        <fullName evidence="4">Nitrous oxide reductase accessory protein NosL</fullName>
    </recommendedName>
</protein>
<dbReference type="PANTHER" id="PTHR41247:SF1">
    <property type="entry name" value="HTH-TYPE TRANSCRIPTIONAL REPRESSOR YCNK"/>
    <property type="match status" value="1"/>
</dbReference>
<evidence type="ECO:0000313" key="3">
    <source>
        <dbReference type="Proteomes" id="UP000269301"/>
    </source>
</evidence>
<gene>
    <name evidence="2" type="ORF">D8M06_10465</name>
</gene>
<dbReference type="EMBL" id="RBZP01000007">
    <property type="protein sequence ID" value="RKQ33192.1"/>
    <property type="molecule type" value="Genomic_DNA"/>
</dbReference>
<feature type="signal peptide" evidence="1">
    <location>
        <begin position="1"/>
        <end position="19"/>
    </location>
</feature>
<evidence type="ECO:0000256" key="1">
    <source>
        <dbReference type="SAM" id="SignalP"/>
    </source>
</evidence>
<dbReference type="SUPFAM" id="SSF160387">
    <property type="entry name" value="NosL/MerB-like"/>
    <property type="match status" value="1"/>
</dbReference>
<sequence>MKKSVKNMGIIIILTLLLAACGEDNYEASEVNEDVDTCEVCNMMVPNNQHATQIVLEDGRSLMFDDLGCLYKWKLDNQDGSVGAEFVRDFHTEEWIEIQNSFFVYDKDIMTPMAYNIISFKEESDAKTFIETEGKGVLIAADNLDTHHWERNKEMMEKNKEMMNHDHNEE</sequence>
<feature type="chain" id="PRO_5039554317" description="Nitrous oxide reductase accessory protein NosL" evidence="1">
    <location>
        <begin position="20"/>
        <end position="170"/>
    </location>
</feature>
<evidence type="ECO:0008006" key="4">
    <source>
        <dbReference type="Google" id="ProtNLM"/>
    </source>
</evidence>
<dbReference type="Pfam" id="PF05573">
    <property type="entry name" value="NosL"/>
    <property type="match status" value="1"/>
</dbReference>
<dbReference type="Proteomes" id="UP000269301">
    <property type="component" value="Unassembled WGS sequence"/>
</dbReference>
<dbReference type="AlphaFoldDB" id="A0A495A280"/>
<dbReference type="InterPro" id="IPR008719">
    <property type="entry name" value="N2O_reductase_NosL"/>
</dbReference>
<accession>A0A495A280</accession>
<dbReference type="OrthoDB" id="9792749at2"/>
<keyword evidence="3" id="KW-1185">Reference proteome</keyword>
<keyword evidence="1" id="KW-0732">Signal</keyword>
<proteinExistence type="predicted"/>
<evidence type="ECO:0000313" key="2">
    <source>
        <dbReference type="EMBL" id="RKQ33192.1"/>
    </source>
</evidence>
<dbReference type="PROSITE" id="PS51257">
    <property type="entry name" value="PROKAR_LIPOPROTEIN"/>
    <property type="match status" value="1"/>
</dbReference>